<feature type="region of interest" description="Disordered" evidence="1">
    <location>
        <begin position="1"/>
        <end position="149"/>
    </location>
</feature>
<feature type="compositionally biased region" description="Basic and acidic residues" evidence="1">
    <location>
        <begin position="53"/>
        <end position="75"/>
    </location>
</feature>
<evidence type="ECO:0000313" key="2">
    <source>
        <dbReference type="EMBL" id="TNY19439.1"/>
    </source>
</evidence>
<sequence>MHRSLAAFRLRQRRKGMTAGRRERTMPLAARACRAAGGRRDHGANGRWLTGEESARGHGGKEEKGRRSGGRKSEVKGTGGEEAVKSVGEVRGSGGAAGRASSGGATARGSSHRRSRRSPVFVRAGLEARVEGEKSVRGRRAHASGDNRQVSLRARLTIAR</sequence>
<feature type="compositionally biased region" description="Basic and acidic residues" evidence="1">
    <location>
        <begin position="126"/>
        <end position="136"/>
    </location>
</feature>
<evidence type="ECO:0000256" key="1">
    <source>
        <dbReference type="SAM" id="MobiDB-lite"/>
    </source>
</evidence>
<dbReference type="EMBL" id="SOZI01000095">
    <property type="protein sequence ID" value="TNY19439.1"/>
    <property type="molecule type" value="Genomic_DNA"/>
</dbReference>
<name>A0A5C5FSY4_9BASI</name>
<dbReference type="AlphaFoldDB" id="A0A5C5FSY4"/>
<organism evidence="2 3">
    <name type="scientific">Rhodotorula diobovata</name>
    <dbReference type="NCBI Taxonomy" id="5288"/>
    <lineage>
        <taxon>Eukaryota</taxon>
        <taxon>Fungi</taxon>
        <taxon>Dikarya</taxon>
        <taxon>Basidiomycota</taxon>
        <taxon>Pucciniomycotina</taxon>
        <taxon>Microbotryomycetes</taxon>
        <taxon>Sporidiobolales</taxon>
        <taxon>Sporidiobolaceae</taxon>
        <taxon>Rhodotorula</taxon>
    </lineage>
</organism>
<dbReference type="Proteomes" id="UP000311382">
    <property type="component" value="Unassembled WGS sequence"/>
</dbReference>
<accession>A0A5C5FSY4</accession>
<feature type="compositionally biased region" description="Low complexity" evidence="1">
    <location>
        <begin position="98"/>
        <end position="109"/>
    </location>
</feature>
<evidence type="ECO:0000313" key="3">
    <source>
        <dbReference type="Proteomes" id="UP000311382"/>
    </source>
</evidence>
<reference evidence="2 3" key="1">
    <citation type="submission" date="2019-03" db="EMBL/GenBank/DDBJ databases">
        <title>Rhodosporidium diobovatum UCD-FST 08-225 genome sequencing, assembly, and annotation.</title>
        <authorList>
            <person name="Fakankun I.U."/>
            <person name="Fristensky B."/>
            <person name="Levin D.B."/>
        </authorList>
    </citation>
    <scope>NUCLEOTIDE SEQUENCE [LARGE SCALE GENOMIC DNA]</scope>
    <source>
        <strain evidence="2 3">UCD-FST 08-225</strain>
    </source>
</reference>
<gene>
    <name evidence="2" type="ORF">DMC30DRAFT_304158</name>
</gene>
<keyword evidence="3" id="KW-1185">Reference proteome</keyword>
<comment type="caution">
    <text evidence="2">The sequence shown here is derived from an EMBL/GenBank/DDBJ whole genome shotgun (WGS) entry which is preliminary data.</text>
</comment>
<protein>
    <submittedName>
        <fullName evidence="2">Uncharacterized protein</fullName>
    </submittedName>
</protein>
<proteinExistence type="predicted"/>